<accession>A0A8J7TMS9</accession>
<feature type="transmembrane region" description="Helical" evidence="1">
    <location>
        <begin position="85"/>
        <end position="107"/>
    </location>
</feature>
<keyword evidence="1" id="KW-0472">Membrane</keyword>
<comment type="caution">
    <text evidence="2">The sequence shown here is derived from an EMBL/GenBank/DDBJ whole genome shotgun (WGS) entry which is preliminary data.</text>
</comment>
<feature type="transmembrane region" description="Helical" evidence="1">
    <location>
        <begin position="214"/>
        <end position="235"/>
    </location>
</feature>
<evidence type="ECO:0000313" key="2">
    <source>
        <dbReference type="EMBL" id="MBN8661326.1"/>
    </source>
</evidence>
<dbReference type="AlphaFoldDB" id="A0A8J7TMS9"/>
<feature type="transmembrane region" description="Helical" evidence="1">
    <location>
        <begin position="180"/>
        <end position="202"/>
    </location>
</feature>
<name>A0A8J7TMS9_9BACT</name>
<feature type="transmembrane region" description="Helical" evidence="1">
    <location>
        <begin position="274"/>
        <end position="296"/>
    </location>
</feature>
<evidence type="ECO:0000313" key="3">
    <source>
        <dbReference type="Proteomes" id="UP000664277"/>
    </source>
</evidence>
<feature type="transmembrane region" description="Helical" evidence="1">
    <location>
        <begin position="140"/>
        <end position="160"/>
    </location>
</feature>
<reference evidence="2" key="1">
    <citation type="submission" date="2021-02" db="EMBL/GenBank/DDBJ databases">
        <title>Genome-Resolved Metagenomics of a Microbial Community Performing Photosynthetic Biological Nutrient Removal.</title>
        <authorList>
            <person name="Mcdaniel E.A."/>
        </authorList>
    </citation>
    <scope>NUCLEOTIDE SEQUENCE</scope>
    <source>
        <strain evidence="2">UWPOB_OBS1</strain>
    </source>
</reference>
<feature type="transmembrane region" description="Helical" evidence="1">
    <location>
        <begin position="241"/>
        <end position="262"/>
    </location>
</feature>
<feature type="transmembrane region" description="Helical" evidence="1">
    <location>
        <begin position="20"/>
        <end position="41"/>
    </location>
</feature>
<gene>
    <name evidence="2" type="ORF">J0M35_13240</name>
</gene>
<organism evidence="2 3">
    <name type="scientific">Candidatus Obscuribacter phosphatis</name>
    <dbReference type="NCBI Taxonomy" id="1906157"/>
    <lineage>
        <taxon>Bacteria</taxon>
        <taxon>Bacillati</taxon>
        <taxon>Candidatus Melainabacteria</taxon>
        <taxon>Candidatus Obscuribacterales</taxon>
        <taxon>Candidatus Obscuribacteraceae</taxon>
        <taxon>Candidatus Obscuribacter</taxon>
    </lineage>
</organism>
<evidence type="ECO:0000256" key="1">
    <source>
        <dbReference type="SAM" id="Phobius"/>
    </source>
</evidence>
<keyword evidence="1" id="KW-1133">Transmembrane helix</keyword>
<dbReference type="Proteomes" id="UP000664277">
    <property type="component" value="Unassembled WGS sequence"/>
</dbReference>
<sequence length="364" mass="42059">MTAGLINARSSKQPWLSSPLFDLPFILAPALLTSLLSLYFGGDGSEELSLASWVILVLMVDVAHVYATLYRTYFDKEAFATNKTLLIAIPLLCFVLGVLLYSLGALFFWRAMAYLAVFHFVRQQYGFMALYARKELRSRFAIFADQAAIYAATLYPIIYWHAHLPRHFNWFVEGDFISLGIFDTIEPFCRLLYFSILLFYAFKEVRVTLKNGFFNWPRNLLLLGTIFSWWLGIVWSNSDLIFTMTNVVSHGIPYMALVWLFHHGRRSEGGSFDFFKNCLLNFAPAFFLFLVLLAYVEEGFWDGLVWREHLAFFAPFRFDQLPAITDAATLSVLVPLLSLPQSTHYVLDGFIWKLKDRDNRFSVY</sequence>
<proteinExistence type="predicted"/>
<dbReference type="EMBL" id="JAFLCK010000019">
    <property type="protein sequence ID" value="MBN8661326.1"/>
    <property type="molecule type" value="Genomic_DNA"/>
</dbReference>
<keyword evidence="1" id="KW-0812">Transmembrane</keyword>
<protein>
    <submittedName>
        <fullName evidence="2">Uncharacterized protein</fullName>
    </submittedName>
</protein>
<feature type="transmembrane region" description="Helical" evidence="1">
    <location>
        <begin position="53"/>
        <end position="73"/>
    </location>
</feature>